<dbReference type="KEGG" id="rmar:GBA65_04385"/>
<accession>A0A6G8PTX5</accession>
<gene>
    <name evidence="2" type="ORF">GBA65_04385</name>
</gene>
<dbReference type="RefSeq" id="WP_166395560.1">
    <property type="nucleotide sequence ID" value="NZ_CP045121.1"/>
</dbReference>
<sequence length="117" mass="13060">MIVWIDAQLSPYLARWLSSEFGVEAKPVRELGLRDAKDREIFLEAREAGTVVLTKDSDFVLLLEQLGSPPQVLWLDAGNTLNARLREVLAQTFPAVRDLLLRGEPLVEISEAESTNA</sequence>
<dbReference type="EMBL" id="CP045121">
    <property type="protein sequence ID" value="QIN77880.1"/>
    <property type="molecule type" value="Genomic_DNA"/>
</dbReference>
<name>A0A6G8PTX5_9ACTN</name>
<dbReference type="AlphaFoldDB" id="A0A6G8PTX5"/>
<evidence type="ECO:0000259" key="1">
    <source>
        <dbReference type="Pfam" id="PF18480"/>
    </source>
</evidence>
<proteinExistence type="predicted"/>
<organism evidence="2 3">
    <name type="scientific">Rubrobacter marinus</name>
    <dbReference type="NCBI Taxonomy" id="2653852"/>
    <lineage>
        <taxon>Bacteria</taxon>
        <taxon>Bacillati</taxon>
        <taxon>Actinomycetota</taxon>
        <taxon>Rubrobacteria</taxon>
        <taxon>Rubrobacterales</taxon>
        <taxon>Rubrobacteraceae</taxon>
        <taxon>Rubrobacter</taxon>
    </lineage>
</organism>
<dbReference type="InterPro" id="IPR041049">
    <property type="entry name" value="DUF5615"/>
</dbReference>
<feature type="domain" description="DUF5615" evidence="1">
    <location>
        <begin position="1"/>
        <end position="103"/>
    </location>
</feature>
<evidence type="ECO:0000313" key="3">
    <source>
        <dbReference type="Proteomes" id="UP000502706"/>
    </source>
</evidence>
<dbReference type="Pfam" id="PF18480">
    <property type="entry name" value="DUF5615"/>
    <property type="match status" value="1"/>
</dbReference>
<protein>
    <recommendedName>
        <fullName evidence="1">DUF5615 domain-containing protein</fullName>
    </recommendedName>
</protein>
<reference evidence="2 3" key="1">
    <citation type="submission" date="2019-10" db="EMBL/GenBank/DDBJ databases">
        <title>Rubrobacter sp nov SCSIO 52915 isolated from a deep-sea sediment in the South China Sea.</title>
        <authorList>
            <person name="Chen R.W."/>
        </authorList>
    </citation>
    <scope>NUCLEOTIDE SEQUENCE [LARGE SCALE GENOMIC DNA]</scope>
    <source>
        <strain evidence="2 3">SCSIO 52915</strain>
    </source>
</reference>
<evidence type="ECO:0000313" key="2">
    <source>
        <dbReference type="EMBL" id="QIN77880.1"/>
    </source>
</evidence>
<keyword evidence="3" id="KW-1185">Reference proteome</keyword>
<dbReference type="Proteomes" id="UP000502706">
    <property type="component" value="Chromosome"/>
</dbReference>